<dbReference type="AlphaFoldDB" id="A0AAV9PV20"/>
<evidence type="ECO:0000313" key="3">
    <source>
        <dbReference type="Proteomes" id="UP001345827"/>
    </source>
</evidence>
<protein>
    <submittedName>
        <fullName evidence="2">Uncharacterized protein</fullName>
    </submittedName>
</protein>
<proteinExistence type="predicted"/>
<reference evidence="2 3" key="1">
    <citation type="submission" date="2023-06" db="EMBL/GenBank/DDBJ databases">
        <title>Black Yeasts Isolated from many extreme environments.</title>
        <authorList>
            <person name="Coleine C."/>
            <person name="Stajich J.E."/>
            <person name="Selbmann L."/>
        </authorList>
    </citation>
    <scope>NUCLEOTIDE SEQUENCE [LARGE SCALE GENOMIC DNA]</scope>
    <source>
        <strain evidence="2 3">CCFEE 5887</strain>
    </source>
</reference>
<accession>A0AAV9PV20</accession>
<name>A0AAV9PV20_9PEZI</name>
<gene>
    <name evidence="2" type="ORF">LTR25_009320</name>
</gene>
<comment type="caution">
    <text evidence="2">The sequence shown here is derived from an EMBL/GenBank/DDBJ whole genome shotgun (WGS) entry which is preliminary data.</text>
</comment>
<evidence type="ECO:0000313" key="2">
    <source>
        <dbReference type="EMBL" id="KAK5530075.1"/>
    </source>
</evidence>
<feature type="region of interest" description="Disordered" evidence="1">
    <location>
        <begin position="33"/>
        <end position="182"/>
    </location>
</feature>
<organism evidence="2 3">
    <name type="scientific">Vermiconidia calcicola</name>
    <dbReference type="NCBI Taxonomy" id="1690605"/>
    <lineage>
        <taxon>Eukaryota</taxon>
        <taxon>Fungi</taxon>
        <taxon>Dikarya</taxon>
        <taxon>Ascomycota</taxon>
        <taxon>Pezizomycotina</taxon>
        <taxon>Dothideomycetes</taxon>
        <taxon>Dothideomycetidae</taxon>
        <taxon>Mycosphaerellales</taxon>
        <taxon>Extremaceae</taxon>
        <taxon>Vermiconidia</taxon>
    </lineage>
</organism>
<evidence type="ECO:0000256" key="1">
    <source>
        <dbReference type="SAM" id="MobiDB-lite"/>
    </source>
</evidence>
<feature type="compositionally biased region" description="Low complexity" evidence="1">
    <location>
        <begin position="79"/>
        <end position="92"/>
    </location>
</feature>
<sequence>MEDVTITVSTPGLHTVPVEEVQEYPFEGANVAKAHELSSHPPPPTTAAETATTSGMGMGMVCHATQTDSSEDEMPPLLKSTSPARSRSPSPARKSRPLKAWTEQIRNRLASPHGRRAPATVDASGASHLAPPMNESPLRPATPAADLYRGQEDDSFGITFEQPDHSHLRRGHKPPACPYNHEDHKHRMLMDWLERRASV</sequence>
<dbReference type="Proteomes" id="UP001345827">
    <property type="component" value="Unassembled WGS sequence"/>
</dbReference>
<keyword evidence="3" id="KW-1185">Reference proteome</keyword>
<dbReference type="EMBL" id="JAXLQG010000020">
    <property type="protein sequence ID" value="KAK5530075.1"/>
    <property type="molecule type" value="Genomic_DNA"/>
</dbReference>